<dbReference type="SUPFAM" id="SSF56349">
    <property type="entry name" value="DNA breaking-rejoining enzymes"/>
    <property type="match status" value="1"/>
</dbReference>
<dbReference type="Gene3D" id="1.10.443.10">
    <property type="entry name" value="Intergrase catalytic core"/>
    <property type="match status" value="1"/>
</dbReference>
<feature type="domain" description="Tyr recombinase" evidence="3">
    <location>
        <begin position="169"/>
        <end position="330"/>
    </location>
</feature>
<keyword evidence="2" id="KW-0233">DNA recombination</keyword>
<dbReference type="AlphaFoldDB" id="A0A099K9V0"/>
<dbReference type="RefSeq" id="WP_033084573.1">
    <property type="nucleotide sequence ID" value="NZ_JQEC01000074.1"/>
</dbReference>
<dbReference type="PATRIC" id="fig|28229.3.peg.4668"/>
<keyword evidence="1" id="KW-0229">DNA integration</keyword>
<dbReference type="CDD" id="cd00796">
    <property type="entry name" value="INT_Rci_Hp1_C"/>
    <property type="match status" value="1"/>
</dbReference>
<reference evidence="4 5" key="1">
    <citation type="submission" date="2014-08" db="EMBL/GenBank/DDBJ databases">
        <title>Genomic and Phenotypic Diversity of Colwellia psychrerythraea strains from Disparate Marine Basins.</title>
        <authorList>
            <person name="Techtmann S.M."/>
            <person name="Stelling S.C."/>
            <person name="Utturkar S.M."/>
            <person name="Alshibli N."/>
            <person name="Harris A."/>
            <person name="Brown S.D."/>
            <person name="Hazen T.C."/>
        </authorList>
    </citation>
    <scope>NUCLEOTIDE SEQUENCE [LARGE SCALE GENOMIC DNA]</scope>
    <source>
        <strain evidence="4 5">GAB14E</strain>
    </source>
</reference>
<evidence type="ECO:0000256" key="2">
    <source>
        <dbReference type="ARBA" id="ARBA00023172"/>
    </source>
</evidence>
<proteinExistence type="predicted"/>
<dbReference type="PANTHER" id="PTHR30349:SF93">
    <property type="entry name" value="FELS-2 PROPHAGE PROTEIN"/>
    <property type="match status" value="1"/>
</dbReference>
<dbReference type="GO" id="GO:0003677">
    <property type="term" value="F:DNA binding"/>
    <property type="evidence" value="ECO:0007669"/>
    <property type="project" value="InterPro"/>
</dbReference>
<sequence length="334" mass="38527">MKKIKKIQDGIWKTDSDSTPYQLDFRPNGHNGKRYKKAFLTLGEARRFMNHLISESNGLKEWQPDKDDNRKLSEIIDLWHKLHGKNLIEEKRTLQKLKNMCAGLNDPIARKLTPKVWVAYRAIRLEKVCAKTINEDQNKIKGVFNELIRLGELKINPLSGLKKLKYSAPEMGFFSKKEIMTLLNELKNSDNIDAYYISKICLSTGARWGEAEKLLSRNLRDNFITFIKTKNGKTRIIPISDELKNEIPEKEGRLFNDSMKTFRTSLTNTGITLPKGQATHALRHTFASHFMMNGGNILVLKEILGHSRIEETMKYAHFCKTHFHDAVILNPLSM</sequence>
<dbReference type="GO" id="GO:0015074">
    <property type="term" value="P:DNA integration"/>
    <property type="evidence" value="ECO:0007669"/>
    <property type="project" value="UniProtKB-KW"/>
</dbReference>
<dbReference type="Pfam" id="PF24624">
    <property type="entry name" value="Int_N"/>
    <property type="match status" value="1"/>
</dbReference>
<dbReference type="EMBL" id="JQEC01000074">
    <property type="protein sequence ID" value="KGJ86852.1"/>
    <property type="molecule type" value="Genomic_DNA"/>
</dbReference>
<evidence type="ECO:0000256" key="1">
    <source>
        <dbReference type="ARBA" id="ARBA00022908"/>
    </source>
</evidence>
<dbReference type="GO" id="GO:0006310">
    <property type="term" value="P:DNA recombination"/>
    <property type="evidence" value="ECO:0007669"/>
    <property type="project" value="UniProtKB-KW"/>
</dbReference>
<dbReference type="PROSITE" id="PS51898">
    <property type="entry name" value="TYR_RECOMBINASE"/>
    <property type="match status" value="1"/>
</dbReference>
<dbReference type="Proteomes" id="UP000029868">
    <property type="component" value="Unassembled WGS sequence"/>
</dbReference>
<name>A0A099K9V0_COLPS</name>
<dbReference type="InterPro" id="IPR050090">
    <property type="entry name" value="Tyrosine_recombinase_XerCD"/>
</dbReference>
<dbReference type="InterPro" id="IPR013762">
    <property type="entry name" value="Integrase-like_cat_sf"/>
</dbReference>
<evidence type="ECO:0000313" key="5">
    <source>
        <dbReference type="Proteomes" id="UP000029868"/>
    </source>
</evidence>
<evidence type="ECO:0000313" key="4">
    <source>
        <dbReference type="EMBL" id="KGJ86852.1"/>
    </source>
</evidence>
<dbReference type="Pfam" id="PF00589">
    <property type="entry name" value="Phage_integrase"/>
    <property type="match status" value="1"/>
</dbReference>
<dbReference type="InterPro" id="IPR011010">
    <property type="entry name" value="DNA_brk_join_enz"/>
</dbReference>
<comment type="caution">
    <text evidence="4">The sequence shown here is derived from an EMBL/GenBank/DDBJ whole genome shotgun (WGS) entry which is preliminary data.</text>
</comment>
<evidence type="ECO:0000259" key="3">
    <source>
        <dbReference type="PROSITE" id="PS51898"/>
    </source>
</evidence>
<dbReference type="InterPro" id="IPR057084">
    <property type="entry name" value="Int_N"/>
</dbReference>
<protein>
    <submittedName>
        <fullName evidence="4">Integrase family protein</fullName>
    </submittedName>
</protein>
<dbReference type="PANTHER" id="PTHR30349">
    <property type="entry name" value="PHAGE INTEGRASE-RELATED"/>
    <property type="match status" value="1"/>
</dbReference>
<dbReference type="InterPro" id="IPR002104">
    <property type="entry name" value="Integrase_catalytic"/>
</dbReference>
<organism evidence="4 5">
    <name type="scientific">Colwellia psychrerythraea</name>
    <name type="common">Vibrio psychroerythus</name>
    <dbReference type="NCBI Taxonomy" id="28229"/>
    <lineage>
        <taxon>Bacteria</taxon>
        <taxon>Pseudomonadati</taxon>
        <taxon>Pseudomonadota</taxon>
        <taxon>Gammaproteobacteria</taxon>
        <taxon>Alteromonadales</taxon>
        <taxon>Colwelliaceae</taxon>
        <taxon>Colwellia</taxon>
    </lineage>
</organism>
<dbReference type="OrthoDB" id="9795573at2"/>
<accession>A0A099K9V0</accession>
<gene>
    <name evidence="4" type="ORF">GAB14E_4679</name>
</gene>